<dbReference type="NCBIfam" id="TIGR01750">
    <property type="entry name" value="fabZ"/>
    <property type="match status" value="1"/>
</dbReference>
<dbReference type="GO" id="GO:0006633">
    <property type="term" value="P:fatty acid biosynthetic process"/>
    <property type="evidence" value="ECO:0007669"/>
    <property type="project" value="UniProtKB-UniRule"/>
</dbReference>
<proteinExistence type="inferred from homology"/>
<name>A0A7J0BVK1_9BACT</name>
<dbReference type="InterPro" id="IPR010084">
    <property type="entry name" value="FabZ"/>
</dbReference>
<keyword evidence="2 8" id="KW-0963">Cytoplasm</keyword>
<comment type="catalytic activity">
    <reaction evidence="8">
        <text>a (3R)-hydroxyacyl-[ACP] = a (2E)-enoyl-[ACP] + H2O</text>
        <dbReference type="Rhea" id="RHEA:13097"/>
        <dbReference type="Rhea" id="RHEA-COMP:9925"/>
        <dbReference type="Rhea" id="RHEA-COMP:9945"/>
        <dbReference type="ChEBI" id="CHEBI:15377"/>
        <dbReference type="ChEBI" id="CHEBI:78784"/>
        <dbReference type="ChEBI" id="CHEBI:78827"/>
        <dbReference type="EC" id="4.2.1.59"/>
    </reaction>
</comment>
<keyword evidence="4 8" id="KW-0441">Lipid A biosynthesis</keyword>
<protein>
    <recommendedName>
        <fullName evidence="8">3-hydroxyacyl-[acyl-carrier-protein] dehydratase FabZ</fullName>
        <ecNumber evidence="8">4.2.1.59</ecNumber>
    </recommendedName>
    <alternativeName>
        <fullName evidence="8">(3R)-hydroxymyristoyl-[acyl-carrier-protein] dehydratase</fullName>
        <shortName evidence="8">(3R)-hydroxymyristoyl-ACP dehydrase</shortName>
    </alternativeName>
    <alternativeName>
        <fullName evidence="8">Beta-hydroxyacyl-ACP dehydratase</fullName>
    </alternativeName>
</protein>
<keyword evidence="10" id="KW-1185">Reference proteome</keyword>
<evidence type="ECO:0000256" key="8">
    <source>
        <dbReference type="HAMAP-Rule" id="MF_00406"/>
    </source>
</evidence>
<evidence type="ECO:0000256" key="2">
    <source>
        <dbReference type="ARBA" id="ARBA00022490"/>
    </source>
</evidence>
<comment type="similarity">
    <text evidence="8">Belongs to the thioester dehydratase family. FabZ subfamily.</text>
</comment>
<dbReference type="InterPro" id="IPR013114">
    <property type="entry name" value="FabA_FabZ"/>
</dbReference>
<accession>A0A7J0BVK1</accession>
<comment type="subcellular location">
    <subcellularLocation>
        <location evidence="1 8">Cytoplasm</location>
    </subcellularLocation>
</comment>
<evidence type="ECO:0000256" key="3">
    <source>
        <dbReference type="ARBA" id="ARBA00022516"/>
    </source>
</evidence>
<keyword evidence="3 8" id="KW-0444">Lipid biosynthesis</keyword>
<dbReference type="NCBIfam" id="NF000582">
    <property type="entry name" value="PRK00006.1"/>
    <property type="match status" value="1"/>
</dbReference>
<evidence type="ECO:0000256" key="4">
    <source>
        <dbReference type="ARBA" id="ARBA00022556"/>
    </source>
</evidence>
<dbReference type="InterPro" id="IPR029069">
    <property type="entry name" value="HotDog_dom_sf"/>
</dbReference>
<dbReference type="AlphaFoldDB" id="A0A7J0BVK1"/>
<dbReference type="PANTHER" id="PTHR30272">
    <property type="entry name" value="3-HYDROXYACYL-[ACYL-CARRIER-PROTEIN] DEHYDRATASE"/>
    <property type="match status" value="1"/>
</dbReference>
<dbReference type="Pfam" id="PF07977">
    <property type="entry name" value="FabA"/>
    <property type="match status" value="1"/>
</dbReference>
<dbReference type="FunFam" id="3.10.129.10:FF:000001">
    <property type="entry name" value="3-hydroxyacyl-[acyl-carrier-protein] dehydratase FabZ"/>
    <property type="match status" value="1"/>
</dbReference>
<dbReference type="EC" id="4.2.1.59" evidence="8"/>
<keyword evidence="6 8" id="KW-0456">Lyase</keyword>
<dbReference type="Proteomes" id="UP000503820">
    <property type="component" value="Unassembled WGS sequence"/>
</dbReference>
<evidence type="ECO:0000256" key="5">
    <source>
        <dbReference type="ARBA" id="ARBA00023098"/>
    </source>
</evidence>
<dbReference type="HAMAP" id="MF_00406">
    <property type="entry name" value="FabZ"/>
    <property type="match status" value="1"/>
</dbReference>
<feature type="active site" evidence="8">
    <location>
        <position position="61"/>
    </location>
</feature>
<gene>
    <name evidence="8 9" type="primary">fabZ</name>
    <name evidence="9" type="ORF">DSM19430T_18960</name>
</gene>
<dbReference type="CDD" id="cd01288">
    <property type="entry name" value="FabZ"/>
    <property type="match status" value="1"/>
</dbReference>
<dbReference type="SUPFAM" id="SSF54637">
    <property type="entry name" value="Thioesterase/thiol ester dehydrase-isomerase"/>
    <property type="match status" value="1"/>
</dbReference>
<evidence type="ECO:0000256" key="7">
    <source>
        <dbReference type="ARBA" id="ARBA00025049"/>
    </source>
</evidence>
<dbReference type="GO" id="GO:0016020">
    <property type="term" value="C:membrane"/>
    <property type="evidence" value="ECO:0007669"/>
    <property type="project" value="GOC"/>
</dbReference>
<dbReference type="EMBL" id="BLVP01000008">
    <property type="protein sequence ID" value="GFM37212.1"/>
    <property type="molecule type" value="Genomic_DNA"/>
</dbReference>
<evidence type="ECO:0000256" key="1">
    <source>
        <dbReference type="ARBA" id="ARBA00004496"/>
    </source>
</evidence>
<evidence type="ECO:0000313" key="10">
    <source>
        <dbReference type="Proteomes" id="UP000503820"/>
    </source>
</evidence>
<evidence type="ECO:0000313" key="9">
    <source>
        <dbReference type="EMBL" id="GFM37212.1"/>
    </source>
</evidence>
<dbReference type="GO" id="GO:0019171">
    <property type="term" value="F:(3R)-hydroxyacyl-[acyl-carrier-protein] dehydratase activity"/>
    <property type="evidence" value="ECO:0007669"/>
    <property type="project" value="UniProtKB-EC"/>
</dbReference>
<dbReference type="GO" id="GO:0005737">
    <property type="term" value="C:cytoplasm"/>
    <property type="evidence" value="ECO:0007669"/>
    <property type="project" value="UniProtKB-SubCell"/>
</dbReference>
<dbReference type="PANTHER" id="PTHR30272:SF1">
    <property type="entry name" value="3-HYDROXYACYL-[ACYL-CARRIER-PROTEIN] DEHYDRATASE"/>
    <property type="match status" value="1"/>
</dbReference>
<evidence type="ECO:0000256" key="6">
    <source>
        <dbReference type="ARBA" id="ARBA00023239"/>
    </source>
</evidence>
<dbReference type="RefSeq" id="WP_174409838.1">
    <property type="nucleotide sequence ID" value="NZ_BLVP01000008.1"/>
</dbReference>
<comment type="function">
    <text evidence="7 8">Involved in unsaturated fatty acids biosynthesis. Catalyzes the dehydration of short chain beta-hydroxyacyl-ACPs and long chain saturated and unsaturated beta-hydroxyacyl-ACPs.</text>
</comment>
<reference evidence="9 10" key="1">
    <citation type="submission" date="2020-05" db="EMBL/GenBank/DDBJ databases">
        <title>Draft genome sequence of Desulfovibrio psychrotolerans JS1T.</title>
        <authorList>
            <person name="Ueno A."/>
            <person name="Tamazawa S."/>
            <person name="Tamamura S."/>
            <person name="Murakami T."/>
            <person name="Kiyama T."/>
            <person name="Inomata H."/>
            <person name="Amano Y."/>
            <person name="Miyakawa K."/>
            <person name="Tamaki H."/>
            <person name="Naganuma T."/>
            <person name="Kaneko K."/>
        </authorList>
    </citation>
    <scope>NUCLEOTIDE SEQUENCE [LARGE SCALE GENOMIC DNA]</scope>
    <source>
        <strain evidence="9 10">JS1</strain>
    </source>
</reference>
<comment type="caution">
    <text evidence="9">The sequence shown here is derived from an EMBL/GenBank/DDBJ whole genome shotgun (WGS) entry which is preliminary data.</text>
</comment>
<dbReference type="GO" id="GO:0009245">
    <property type="term" value="P:lipid A biosynthetic process"/>
    <property type="evidence" value="ECO:0007669"/>
    <property type="project" value="UniProtKB-UniRule"/>
</dbReference>
<keyword evidence="5 8" id="KW-0443">Lipid metabolism</keyword>
<organism evidence="9 10">
    <name type="scientific">Desulfovibrio psychrotolerans</name>
    <dbReference type="NCBI Taxonomy" id="415242"/>
    <lineage>
        <taxon>Bacteria</taxon>
        <taxon>Pseudomonadati</taxon>
        <taxon>Thermodesulfobacteriota</taxon>
        <taxon>Desulfovibrionia</taxon>
        <taxon>Desulfovibrionales</taxon>
        <taxon>Desulfovibrionaceae</taxon>
        <taxon>Desulfovibrio</taxon>
    </lineage>
</organism>
<dbReference type="Gene3D" id="3.10.129.10">
    <property type="entry name" value="Hotdog Thioesterase"/>
    <property type="match status" value="1"/>
</dbReference>
<sequence length="160" mass="18100">MTQSTPNSTNSPNSFDIRKILGLLPHRYPFLLVDRVLDFTPNQSIVAYKNVTLNEPFFQGHFPGMPVMPGVLILEAMAQTGGILVIKSTDTTIEDKLFLFTGMEKVRFRKPVYPGDRLELHCSLIRHKLKLWKMEGKAYVDGKLAAEAEMTAAIMNKEEM</sequence>